<dbReference type="SUPFAM" id="SSF52058">
    <property type="entry name" value="L domain-like"/>
    <property type="match status" value="1"/>
</dbReference>
<dbReference type="InterPro" id="IPR003591">
    <property type="entry name" value="Leu-rich_rpt_typical-subtyp"/>
</dbReference>
<evidence type="ECO:0000256" key="1">
    <source>
        <dbReference type="ARBA" id="ARBA00022614"/>
    </source>
</evidence>
<dbReference type="InterPro" id="IPR032675">
    <property type="entry name" value="LRR_dom_sf"/>
</dbReference>
<evidence type="ECO:0000313" key="4">
    <source>
        <dbReference type="Proteomes" id="UP000015454"/>
    </source>
</evidence>
<dbReference type="SMART" id="SM00369">
    <property type="entry name" value="LRR_TYP"/>
    <property type="match status" value="3"/>
</dbReference>
<dbReference type="SMART" id="SM00364">
    <property type="entry name" value="LRR_BAC"/>
    <property type="match status" value="3"/>
</dbReference>
<dbReference type="RefSeq" id="WP_010568894.1">
    <property type="nucleotide sequence ID" value="NZ_AHMO02000008.1"/>
</dbReference>
<dbReference type="Gene3D" id="3.80.10.10">
    <property type="entry name" value="Ribonuclease Inhibitor"/>
    <property type="match status" value="1"/>
</dbReference>
<keyword evidence="1" id="KW-0433">Leucine-rich repeat</keyword>
<dbReference type="PANTHER" id="PTHR48051:SF1">
    <property type="entry name" value="RAS SUPPRESSOR PROTEIN 1"/>
    <property type="match status" value="1"/>
</dbReference>
<comment type="caution">
    <text evidence="3">The sequence shown here is derived from an EMBL/GenBank/DDBJ whole genome shotgun (WGS) entry which is preliminary data.</text>
</comment>
<dbReference type="OrthoDB" id="343917at2"/>
<gene>
    <name evidence="3" type="ORF">LEP1GSC050_4305</name>
</gene>
<evidence type="ECO:0000313" key="3">
    <source>
        <dbReference type="EMBL" id="EQA44856.1"/>
    </source>
</evidence>
<proteinExistence type="predicted"/>
<accession>T0FAD1</accession>
<keyword evidence="2" id="KW-0677">Repeat</keyword>
<dbReference type="Pfam" id="PF13855">
    <property type="entry name" value="LRR_8"/>
    <property type="match status" value="1"/>
</dbReference>
<dbReference type="PANTHER" id="PTHR48051">
    <property type="match status" value="1"/>
</dbReference>
<dbReference type="AlphaFoldDB" id="T0FAD1"/>
<dbReference type="InterPro" id="IPR050216">
    <property type="entry name" value="LRR_domain-containing"/>
</dbReference>
<keyword evidence="4" id="KW-1185">Reference proteome</keyword>
<name>T0FAD1_9LEPT</name>
<dbReference type="STRING" id="1049789.LEP1GSC050_4305"/>
<sequence length="214" mass="24102">MNSTIRLLVVPILSGLLLFGNSCKRSAEDILSTASQTPLKIEKLDLGLQKLGTIPQVLFTFPNLKWLDIRLNRLETLPENLGDLEQLEYLNVYGNDLKQFPTSCARLGKLHVLFAGNNDFERIPPELKGLSLEAIYFDQNKLTLNESDIDLLGNLQQLQILDLSKNRNIIALPKNLNLLANHPKLRVLILKDSGLRTADVNAARKLLPKVRIEF</sequence>
<dbReference type="Proteomes" id="UP000015454">
    <property type="component" value="Unassembled WGS sequence"/>
</dbReference>
<reference evidence="3" key="1">
    <citation type="submission" date="2013-05" db="EMBL/GenBank/DDBJ databases">
        <authorList>
            <person name="Harkins D.M."/>
            <person name="Durkin A.S."/>
            <person name="Brinkac L.M."/>
            <person name="Haft D.H."/>
            <person name="Selengut J.D."/>
            <person name="Sanka R."/>
            <person name="DePew J."/>
            <person name="Purushe J."/>
            <person name="Hartskeerl R.A."/>
            <person name="Ahmed A."/>
            <person name="van der Linden H."/>
            <person name="Goris M.G.A."/>
            <person name="Vinetz J.M."/>
            <person name="Sutton G.G."/>
            <person name="Nierman W.C."/>
            <person name="Fouts D.E."/>
        </authorList>
    </citation>
    <scope>NUCLEOTIDE SEQUENCE [LARGE SCALE GENOMIC DNA]</scope>
    <source>
        <strain evidence="3">5399</strain>
    </source>
</reference>
<evidence type="ECO:0000256" key="2">
    <source>
        <dbReference type="ARBA" id="ARBA00022737"/>
    </source>
</evidence>
<protein>
    <submittedName>
        <fullName evidence="3">Leucine rich repeat protein</fullName>
    </submittedName>
</protein>
<organism evidence="3 4">
    <name type="scientific">Leptospira broomii serovar Hurstbridge str. 5399</name>
    <dbReference type="NCBI Taxonomy" id="1049789"/>
    <lineage>
        <taxon>Bacteria</taxon>
        <taxon>Pseudomonadati</taxon>
        <taxon>Spirochaetota</taxon>
        <taxon>Spirochaetia</taxon>
        <taxon>Leptospirales</taxon>
        <taxon>Leptospiraceae</taxon>
        <taxon>Leptospira</taxon>
    </lineage>
</organism>
<dbReference type="EMBL" id="AHMO02000008">
    <property type="protein sequence ID" value="EQA44856.1"/>
    <property type="molecule type" value="Genomic_DNA"/>
</dbReference>
<dbReference type="InterPro" id="IPR001611">
    <property type="entry name" value="Leu-rich_rpt"/>
</dbReference>
<dbReference type="GO" id="GO:0005737">
    <property type="term" value="C:cytoplasm"/>
    <property type="evidence" value="ECO:0007669"/>
    <property type="project" value="TreeGrafter"/>
</dbReference>